<keyword evidence="3" id="KW-1185">Reference proteome</keyword>
<feature type="non-terminal residue" evidence="2">
    <location>
        <position position="101"/>
    </location>
</feature>
<sequence length="101" mass="10326">MNTAVSMFGKSTDLQKRQLAMSSNRGDGSVSAVATGSNELVLTEACLKNLNQLAKLNSGPNGAASINHPSLMFGRSASAMATMSSLDNGSTSTSASNNNNN</sequence>
<organism evidence="2 3">
    <name type="scientific">Euroglyphus maynei</name>
    <name type="common">Mayne's house dust mite</name>
    <dbReference type="NCBI Taxonomy" id="6958"/>
    <lineage>
        <taxon>Eukaryota</taxon>
        <taxon>Metazoa</taxon>
        <taxon>Ecdysozoa</taxon>
        <taxon>Arthropoda</taxon>
        <taxon>Chelicerata</taxon>
        <taxon>Arachnida</taxon>
        <taxon>Acari</taxon>
        <taxon>Acariformes</taxon>
        <taxon>Sarcoptiformes</taxon>
        <taxon>Astigmata</taxon>
        <taxon>Psoroptidia</taxon>
        <taxon>Analgoidea</taxon>
        <taxon>Pyroglyphidae</taxon>
        <taxon>Pyroglyphinae</taxon>
        <taxon>Euroglyphus</taxon>
    </lineage>
</organism>
<feature type="compositionally biased region" description="Polar residues" evidence="1">
    <location>
        <begin position="20"/>
        <end position="31"/>
    </location>
</feature>
<proteinExistence type="predicted"/>
<accession>A0A1Y3ASC9</accession>
<evidence type="ECO:0000313" key="2">
    <source>
        <dbReference type="EMBL" id="OTF71351.1"/>
    </source>
</evidence>
<protein>
    <submittedName>
        <fullName evidence="2">Uncharacterized protein</fullName>
    </submittedName>
</protein>
<name>A0A1Y3ASC9_EURMA</name>
<dbReference type="AlphaFoldDB" id="A0A1Y3ASC9"/>
<evidence type="ECO:0000256" key="1">
    <source>
        <dbReference type="SAM" id="MobiDB-lite"/>
    </source>
</evidence>
<dbReference type="Proteomes" id="UP000194236">
    <property type="component" value="Unassembled WGS sequence"/>
</dbReference>
<reference evidence="2 3" key="1">
    <citation type="submission" date="2017-03" db="EMBL/GenBank/DDBJ databases">
        <title>Genome Survey of Euroglyphus maynei.</title>
        <authorList>
            <person name="Arlian L.G."/>
            <person name="Morgan M.S."/>
            <person name="Rider S.D."/>
        </authorList>
    </citation>
    <scope>NUCLEOTIDE SEQUENCE [LARGE SCALE GENOMIC DNA]</scope>
    <source>
        <strain evidence="2">Arlian Lab</strain>
        <tissue evidence="2">Whole body</tissue>
    </source>
</reference>
<gene>
    <name evidence="2" type="ORF">BLA29_008499</name>
</gene>
<dbReference type="EMBL" id="MUJZ01061524">
    <property type="protein sequence ID" value="OTF71351.1"/>
    <property type="molecule type" value="Genomic_DNA"/>
</dbReference>
<evidence type="ECO:0000313" key="3">
    <source>
        <dbReference type="Proteomes" id="UP000194236"/>
    </source>
</evidence>
<comment type="caution">
    <text evidence="2">The sequence shown here is derived from an EMBL/GenBank/DDBJ whole genome shotgun (WGS) entry which is preliminary data.</text>
</comment>
<feature type="region of interest" description="Disordered" evidence="1">
    <location>
        <begin position="1"/>
        <end position="31"/>
    </location>
</feature>